<evidence type="ECO:0000256" key="4">
    <source>
        <dbReference type="PROSITE-ProRule" id="PRU00134"/>
    </source>
</evidence>
<dbReference type="EMBL" id="JH711580">
    <property type="protein sequence ID" value="EIW79581.1"/>
    <property type="molecule type" value="Genomic_DNA"/>
</dbReference>
<comment type="caution">
    <text evidence="6">The sequence shown here is derived from an EMBL/GenBank/DDBJ whole genome shotgun (WGS) entry which is preliminary data.</text>
</comment>
<keyword evidence="7" id="KW-1185">Reference proteome</keyword>
<evidence type="ECO:0000313" key="6">
    <source>
        <dbReference type="EMBL" id="EIW79581.1"/>
    </source>
</evidence>
<name>A0A5M3MLX2_CONPW</name>
<evidence type="ECO:0000256" key="3">
    <source>
        <dbReference type="ARBA" id="ARBA00022833"/>
    </source>
</evidence>
<sequence>RLLPLVARPDSPDKSYQLFVELLIKRLKFRTGQAVDDIVATLSMLAIRAFAILLPIMTHSQERILVPRLIMSWGDVFWWTSILQEHVVESEENSMDFRLRTHQSLLVFLNSAATNPALLEIMCFKDAAMTLLFRTLKLGAHNPKFSYRTIGNFGGYALDDILGHSLKKDTADLAEVVKRLGGDAGELAEVLLKYLRDELAIENKEDVELDLVIAVISIMSGASSLDELRFALLMRQSVTLVTQVLYMIVNLPLDNADLDHDLVVSCISHAVFYLNRALETTDGTTWVLEAVRAELIPTLLLCNKWLPRSLLPQYKEFVEILSMILPKYTIYIDILDAMNQSLSLVDKLHLEDEIDRKGDLWKARKELRKCVGQRSEAKKTDLHRSDMVAMCSNRKCPQRRRAIPFDDFRRCKECLRAQYCSHECQKQHWTEGGHREACKAWRSPQSNEDINPLSLHDNTYAVKLSLHDLRTRRQEVVDSRTKQELRNCLVLLDYTSYPFTLSVHPLEHAYERPEPPPSRWPDMLKALKAAGPNAVIWRSTIPAGRTGRRFTTGILVVLPNKVEEVSMELVPYDPEEAMINLTNARANIKVFKVISASTDTGIEDQMKELTVVEVWSKSGGRCIGLHRELSLTSCG</sequence>
<feature type="non-terminal residue" evidence="6">
    <location>
        <position position="1"/>
    </location>
</feature>
<dbReference type="GO" id="GO:0008270">
    <property type="term" value="F:zinc ion binding"/>
    <property type="evidence" value="ECO:0007669"/>
    <property type="project" value="UniProtKB-KW"/>
</dbReference>
<dbReference type="Proteomes" id="UP000053558">
    <property type="component" value="Unassembled WGS sequence"/>
</dbReference>
<protein>
    <recommendedName>
        <fullName evidence="5">MYND-type domain-containing protein</fullName>
    </recommendedName>
</protein>
<dbReference type="PROSITE" id="PS50865">
    <property type="entry name" value="ZF_MYND_2"/>
    <property type="match status" value="1"/>
</dbReference>
<dbReference type="SUPFAM" id="SSF144232">
    <property type="entry name" value="HIT/MYND zinc finger-like"/>
    <property type="match status" value="1"/>
</dbReference>
<evidence type="ECO:0000259" key="5">
    <source>
        <dbReference type="PROSITE" id="PS50865"/>
    </source>
</evidence>
<keyword evidence="3" id="KW-0862">Zinc</keyword>
<keyword evidence="1" id="KW-0479">Metal-binding</keyword>
<reference evidence="7" key="1">
    <citation type="journal article" date="2012" name="Science">
        <title>The Paleozoic origin of enzymatic lignin decomposition reconstructed from 31 fungal genomes.</title>
        <authorList>
            <person name="Floudas D."/>
            <person name="Binder M."/>
            <person name="Riley R."/>
            <person name="Barry K."/>
            <person name="Blanchette R.A."/>
            <person name="Henrissat B."/>
            <person name="Martinez A.T."/>
            <person name="Otillar R."/>
            <person name="Spatafora J.W."/>
            <person name="Yadav J.S."/>
            <person name="Aerts A."/>
            <person name="Benoit I."/>
            <person name="Boyd A."/>
            <person name="Carlson A."/>
            <person name="Copeland A."/>
            <person name="Coutinho P.M."/>
            <person name="de Vries R.P."/>
            <person name="Ferreira P."/>
            <person name="Findley K."/>
            <person name="Foster B."/>
            <person name="Gaskell J."/>
            <person name="Glotzer D."/>
            <person name="Gorecki P."/>
            <person name="Heitman J."/>
            <person name="Hesse C."/>
            <person name="Hori C."/>
            <person name="Igarashi K."/>
            <person name="Jurgens J.A."/>
            <person name="Kallen N."/>
            <person name="Kersten P."/>
            <person name="Kohler A."/>
            <person name="Kuees U."/>
            <person name="Kumar T.K.A."/>
            <person name="Kuo A."/>
            <person name="LaButti K."/>
            <person name="Larrondo L.F."/>
            <person name="Lindquist E."/>
            <person name="Ling A."/>
            <person name="Lombard V."/>
            <person name="Lucas S."/>
            <person name="Lundell T."/>
            <person name="Martin R."/>
            <person name="McLaughlin D.J."/>
            <person name="Morgenstern I."/>
            <person name="Morin E."/>
            <person name="Murat C."/>
            <person name="Nagy L.G."/>
            <person name="Nolan M."/>
            <person name="Ohm R.A."/>
            <person name="Patyshakuliyeva A."/>
            <person name="Rokas A."/>
            <person name="Ruiz-Duenas F.J."/>
            <person name="Sabat G."/>
            <person name="Salamov A."/>
            <person name="Samejima M."/>
            <person name="Schmutz J."/>
            <person name="Slot J.C."/>
            <person name="St John F."/>
            <person name="Stenlid J."/>
            <person name="Sun H."/>
            <person name="Sun S."/>
            <person name="Syed K."/>
            <person name="Tsang A."/>
            <person name="Wiebenga A."/>
            <person name="Young D."/>
            <person name="Pisabarro A."/>
            <person name="Eastwood D.C."/>
            <person name="Martin F."/>
            <person name="Cullen D."/>
            <person name="Grigoriev I.V."/>
            <person name="Hibbett D.S."/>
        </authorList>
    </citation>
    <scope>NUCLEOTIDE SEQUENCE [LARGE SCALE GENOMIC DNA]</scope>
    <source>
        <strain evidence="7">RWD-64-598 SS2</strain>
    </source>
</reference>
<evidence type="ECO:0000256" key="1">
    <source>
        <dbReference type="ARBA" id="ARBA00022723"/>
    </source>
</evidence>
<dbReference type="InterPro" id="IPR002893">
    <property type="entry name" value="Znf_MYND"/>
</dbReference>
<evidence type="ECO:0000313" key="7">
    <source>
        <dbReference type="Proteomes" id="UP000053558"/>
    </source>
</evidence>
<evidence type="ECO:0000256" key="2">
    <source>
        <dbReference type="ARBA" id="ARBA00022771"/>
    </source>
</evidence>
<organism evidence="6 7">
    <name type="scientific">Coniophora puteana (strain RWD-64-598)</name>
    <name type="common">Brown rot fungus</name>
    <dbReference type="NCBI Taxonomy" id="741705"/>
    <lineage>
        <taxon>Eukaryota</taxon>
        <taxon>Fungi</taxon>
        <taxon>Dikarya</taxon>
        <taxon>Basidiomycota</taxon>
        <taxon>Agaricomycotina</taxon>
        <taxon>Agaricomycetes</taxon>
        <taxon>Agaricomycetidae</taxon>
        <taxon>Boletales</taxon>
        <taxon>Coniophorineae</taxon>
        <taxon>Coniophoraceae</taxon>
        <taxon>Coniophora</taxon>
    </lineage>
</organism>
<dbReference type="OMA" id="KESCHEQ"/>
<dbReference type="KEGG" id="cput:CONPUDRAFT_82963"/>
<keyword evidence="2 4" id="KW-0863">Zinc-finger</keyword>
<accession>A0A5M3MLX2</accession>
<dbReference type="Pfam" id="PF01753">
    <property type="entry name" value="zf-MYND"/>
    <property type="match status" value="1"/>
</dbReference>
<dbReference type="RefSeq" id="XP_007769970.1">
    <property type="nucleotide sequence ID" value="XM_007771780.1"/>
</dbReference>
<feature type="domain" description="MYND-type" evidence="5">
    <location>
        <begin position="393"/>
        <end position="438"/>
    </location>
</feature>
<dbReference type="AlphaFoldDB" id="A0A5M3MLX2"/>
<dbReference type="OrthoDB" id="3040823at2759"/>
<dbReference type="GeneID" id="19210505"/>
<gene>
    <name evidence="6" type="ORF">CONPUDRAFT_82963</name>
</gene>
<proteinExistence type="predicted"/>
<dbReference type="Gene3D" id="6.10.140.2220">
    <property type="match status" value="1"/>
</dbReference>